<dbReference type="PROSITE" id="PS50042">
    <property type="entry name" value="CNMP_BINDING_3"/>
    <property type="match status" value="1"/>
</dbReference>
<organism evidence="6 7">
    <name type="scientific">Streptomyces sulfonofaciens</name>
    <dbReference type="NCBI Taxonomy" id="68272"/>
    <lineage>
        <taxon>Bacteria</taxon>
        <taxon>Bacillati</taxon>
        <taxon>Actinomycetota</taxon>
        <taxon>Actinomycetes</taxon>
        <taxon>Kitasatosporales</taxon>
        <taxon>Streptomycetaceae</taxon>
        <taxon>Streptomyces</taxon>
    </lineage>
</organism>
<dbReference type="GO" id="GO:0004791">
    <property type="term" value="F:thioredoxin-disulfide reductase (NADPH) activity"/>
    <property type="evidence" value="ECO:0007669"/>
    <property type="project" value="UniProtKB-EC"/>
</dbReference>
<evidence type="ECO:0000256" key="3">
    <source>
        <dbReference type="ARBA" id="ARBA00048132"/>
    </source>
</evidence>
<dbReference type="Gene3D" id="2.60.120.10">
    <property type="entry name" value="Jelly Rolls"/>
    <property type="match status" value="1"/>
</dbReference>
<dbReference type="PRINTS" id="PR00469">
    <property type="entry name" value="PNDRDTASEII"/>
</dbReference>
<protein>
    <submittedName>
        <fullName evidence="6">Thioredoxin reductase</fullName>
    </submittedName>
</protein>
<dbReference type="Gene3D" id="3.50.50.60">
    <property type="entry name" value="FAD/NAD(P)-binding domain"/>
    <property type="match status" value="2"/>
</dbReference>
<feature type="region of interest" description="Disordered" evidence="4">
    <location>
        <begin position="1"/>
        <end position="26"/>
    </location>
</feature>
<dbReference type="RefSeq" id="WP_229924860.1">
    <property type="nucleotide sequence ID" value="NZ_BNCD01000014.1"/>
</dbReference>
<dbReference type="Proteomes" id="UP000603708">
    <property type="component" value="Unassembled WGS sequence"/>
</dbReference>
<reference evidence="6" key="1">
    <citation type="journal article" date="2014" name="Int. J. Syst. Evol. Microbiol.">
        <title>Complete genome sequence of Corynebacterium casei LMG S-19264T (=DSM 44701T), isolated from a smear-ripened cheese.</title>
        <authorList>
            <consortium name="US DOE Joint Genome Institute (JGI-PGF)"/>
            <person name="Walter F."/>
            <person name="Albersmeier A."/>
            <person name="Kalinowski J."/>
            <person name="Ruckert C."/>
        </authorList>
    </citation>
    <scope>NUCLEOTIDE SEQUENCE</scope>
    <source>
        <strain evidence="6">JCM 5069</strain>
    </source>
</reference>
<evidence type="ECO:0000256" key="1">
    <source>
        <dbReference type="ARBA" id="ARBA00022630"/>
    </source>
</evidence>
<dbReference type="InterPro" id="IPR018490">
    <property type="entry name" value="cNMP-bd_dom_sf"/>
</dbReference>
<dbReference type="Pfam" id="PF00027">
    <property type="entry name" value="cNMP_binding"/>
    <property type="match status" value="1"/>
</dbReference>
<dbReference type="AlphaFoldDB" id="A0A919L501"/>
<dbReference type="InterPro" id="IPR036188">
    <property type="entry name" value="FAD/NAD-bd_sf"/>
</dbReference>
<dbReference type="PRINTS" id="PR00368">
    <property type="entry name" value="FADPNR"/>
</dbReference>
<evidence type="ECO:0000259" key="5">
    <source>
        <dbReference type="PROSITE" id="PS50042"/>
    </source>
</evidence>
<dbReference type="InterPro" id="IPR023753">
    <property type="entry name" value="FAD/NAD-binding_dom"/>
</dbReference>
<dbReference type="SMART" id="SM00100">
    <property type="entry name" value="cNMP"/>
    <property type="match status" value="1"/>
</dbReference>
<dbReference type="InterPro" id="IPR050097">
    <property type="entry name" value="Ferredoxin-NADP_redctase_2"/>
</dbReference>
<keyword evidence="1" id="KW-0285">Flavoprotein</keyword>
<proteinExistence type="predicted"/>
<dbReference type="SUPFAM" id="SSF51905">
    <property type="entry name" value="FAD/NAD(P)-binding domain"/>
    <property type="match status" value="1"/>
</dbReference>
<feature type="region of interest" description="Disordered" evidence="4">
    <location>
        <begin position="567"/>
        <end position="602"/>
    </location>
</feature>
<feature type="compositionally biased region" description="Gly residues" evidence="4">
    <location>
        <begin position="1"/>
        <end position="10"/>
    </location>
</feature>
<gene>
    <name evidence="6" type="primary">trxB</name>
    <name evidence="6" type="ORF">GCM10018793_46410</name>
</gene>
<evidence type="ECO:0000256" key="2">
    <source>
        <dbReference type="ARBA" id="ARBA00023002"/>
    </source>
</evidence>
<dbReference type="InterPro" id="IPR014710">
    <property type="entry name" value="RmlC-like_jellyroll"/>
</dbReference>
<keyword evidence="2" id="KW-0560">Oxidoreductase</keyword>
<reference evidence="6" key="2">
    <citation type="submission" date="2020-09" db="EMBL/GenBank/DDBJ databases">
        <authorList>
            <person name="Sun Q."/>
            <person name="Ohkuma M."/>
        </authorList>
    </citation>
    <scope>NUCLEOTIDE SEQUENCE</scope>
    <source>
        <strain evidence="6">JCM 5069</strain>
    </source>
</reference>
<dbReference type="CDD" id="cd00038">
    <property type="entry name" value="CAP_ED"/>
    <property type="match status" value="1"/>
</dbReference>
<keyword evidence="7" id="KW-1185">Reference proteome</keyword>
<dbReference type="EMBL" id="BNCD01000014">
    <property type="protein sequence ID" value="GHH83694.1"/>
    <property type="molecule type" value="Genomic_DNA"/>
</dbReference>
<comment type="catalytic activity">
    <reaction evidence="3">
        <text>[thioredoxin]-dithiol + NADP(+) = [thioredoxin]-disulfide + NADPH + H(+)</text>
        <dbReference type="Rhea" id="RHEA:20345"/>
        <dbReference type="Rhea" id="RHEA-COMP:10698"/>
        <dbReference type="Rhea" id="RHEA-COMP:10700"/>
        <dbReference type="ChEBI" id="CHEBI:15378"/>
        <dbReference type="ChEBI" id="CHEBI:29950"/>
        <dbReference type="ChEBI" id="CHEBI:50058"/>
        <dbReference type="ChEBI" id="CHEBI:57783"/>
        <dbReference type="ChEBI" id="CHEBI:58349"/>
        <dbReference type="EC" id="1.8.1.9"/>
    </reaction>
</comment>
<feature type="domain" description="Cyclic nucleotide-binding" evidence="5">
    <location>
        <begin position="24"/>
        <end position="127"/>
    </location>
</feature>
<accession>A0A919L501</accession>
<evidence type="ECO:0000256" key="4">
    <source>
        <dbReference type="SAM" id="MobiDB-lite"/>
    </source>
</evidence>
<name>A0A919L501_9ACTN</name>
<dbReference type="SUPFAM" id="SSF51206">
    <property type="entry name" value="cAMP-binding domain-like"/>
    <property type="match status" value="1"/>
</dbReference>
<evidence type="ECO:0000313" key="6">
    <source>
        <dbReference type="EMBL" id="GHH83694.1"/>
    </source>
</evidence>
<dbReference type="Pfam" id="PF07992">
    <property type="entry name" value="Pyr_redox_2"/>
    <property type="match status" value="1"/>
</dbReference>
<sequence length="602" mass="63085">MTGAGGGTRPVGGPLAETPDRRGAYPRLTPEQLDVLAGYGERRQVGQGAVLFREGAPCEELYAVLGGLVEVVHDFDGPQERTVAVHGPGRFLGELGLLEGRAAFDTAVVREPGEVLAVPVARQRSLVARDPVIGDLVLRAHLARRSLLIGLGAGFRIFGSSYSPETGRLREFAVRNRLPHRWIDLEEDQEFEALLRRFSIGPDETPLVIWKGRDVLRNPSPADLARLIGLPAPAPGAARRDLLVVGAGPAGLASAVYGASDGLDTLIVDAVSTGGQAAASSRIEDYLGFPSGIPGGELVERAASQARVSGARITVPLEAEALERREQHYAVRFTDGSTIEALSVVLAPGVRYRRLDAPGIEHFEGSSVFYTATLHEARRCHLDPVAVVGGGDAAGQAALLLAEYAPEVCLIVRGGSLGKGMSRYLVDRVERHPKILVLLHHEVHEALGDDVLRSVAVRDGTADRVREVPAGALFVLVGSHPHTDWLAGALPLDQRGFVLTGTDAQAGADPDTWAALGRAPMLLETALPGVFAAGDARSGSVKRVASAAGEGAMAVRLLHEHRARLGTLVSSPGAGGGADPGYGDPPRGTGPREAAVRGAGAG</sequence>
<evidence type="ECO:0000313" key="7">
    <source>
        <dbReference type="Proteomes" id="UP000603708"/>
    </source>
</evidence>
<comment type="caution">
    <text evidence="6">The sequence shown here is derived from an EMBL/GenBank/DDBJ whole genome shotgun (WGS) entry which is preliminary data.</text>
</comment>
<dbReference type="InterPro" id="IPR000595">
    <property type="entry name" value="cNMP-bd_dom"/>
</dbReference>
<dbReference type="PANTHER" id="PTHR48105">
    <property type="entry name" value="THIOREDOXIN REDUCTASE 1-RELATED-RELATED"/>
    <property type="match status" value="1"/>
</dbReference>